<feature type="compositionally biased region" description="Acidic residues" evidence="1">
    <location>
        <begin position="37"/>
        <end position="53"/>
    </location>
</feature>
<sequence>MAEYDGEGGADNSFFSMVSGVPLQQARPEAEQAGSAETDEAEISESSAEDTGDGAEMPHEARRVLVYLMRQGAIIAAQKGKLYEALCRHQGVIRRHLAEVYLRLVLDERAGLGFVARFDSDDEAGDESDSENDNDSTESFVSLITRRTLSLYDTLLLLVLRRHYQEREAAGEQKITVDIERLESYLTPFLPLTNHASADRRKLNGAVKNMKDRKLLAPLRGSDDRFEITPLIRYVVDAAFLETMLAEYQRLAAEDEIALPAPPVKPSNTPAPTASQGDLLGGND</sequence>
<accession>A0A2A3MFE8</accession>
<dbReference type="Pfam" id="PF13835">
    <property type="entry name" value="DUF4194"/>
    <property type="match status" value="1"/>
</dbReference>
<comment type="caution">
    <text evidence="2">The sequence shown here is derived from an EMBL/GenBank/DDBJ whole genome shotgun (WGS) entry which is preliminary data.</text>
</comment>
<feature type="region of interest" description="Disordered" evidence="1">
    <location>
        <begin position="24"/>
        <end position="56"/>
    </location>
</feature>
<dbReference type="RefSeq" id="WP_096005607.1">
    <property type="nucleotide sequence ID" value="NZ_NTMR01000019.1"/>
</dbReference>
<dbReference type="InterPro" id="IPR025449">
    <property type="entry name" value="JetB"/>
</dbReference>
<proteinExistence type="predicted"/>
<dbReference type="AlphaFoldDB" id="A0A2A3MFE8"/>
<feature type="compositionally biased region" description="Polar residues" evidence="1">
    <location>
        <begin position="266"/>
        <end position="276"/>
    </location>
</feature>
<keyword evidence="3" id="KW-1185">Reference proteome</keyword>
<evidence type="ECO:0000313" key="3">
    <source>
        <dbReference type="Proteomes" id="UP000242313"/>
    </source>
</evidence>
<gene>
    <name evidence="2" type="ORF">CNQ84_14765</name>
</gene>
<evidence type="ECO:0000313" key="2">
    <source>
        <dbReference type="EMBL" id="PBK03523.1"/>
    </source>
</evidence>
<reference evidence="2 3" key="1">
    <citation type="submission" date="2017-09" db="EMBL/GenBank/DDBJ databases">
        <title>Pseudomonas abyssi sp. nov. isolated from Abyssopelagic Water.</title>
        <authorList>
            <person name="Wei Y."/>
        </authorList>
    </citation>
    <scope>NUCLEOTIDE SEQUENCE [LARGE SCALE GENOMIC DNA]</scope>
    <source>
        <strain evidence="2 3">MT5</strain>
    </source>
</reference>
<evidence type="ECO:0000256" key="1">
    <source>
        <dbReference type="SAM" id="MobiDB-lite"/>
    </source>
</evidence>
<protein>
    <recommendedName>
        <fullName evidence="4">DUF4194 domain-containing protein</fullName>
    </recommendedName>
</protein>
<evidence type="ECO:0008006" key="4">
    <source>
        <dbReference type="Google" id="ProtNLM"/>
    </source>
</evidence>
<name>A0A2A3MFE8_9PSED</name>
<feature type="region of interest" description="Disordered" evidence="1">
    <location>
        <begin position="259"/>
        <end position="284"/>
    </location>
</feature>
<organism evidence="2 3">
    <name type="scientific">Pseudomonas abyssi</name>
    <dbReference type="NCBI Taxonomy" id="170540"/>
    <lineage>
        <taxon>Bacteria</taxon>
        <taxon>Pseudomonadati</taxon>
        <taxon>Pseudomonadota</taxon>
        <taxon>Gammaproteobacteria</taxon>
        <taxon>Pseudomonadales</taxon>
        <taxon>Pseudomonadaceae</taxon>
        <taxon>Pseudomonas</taxon>
    </lineage>
</organism>
<dbReference type="Proteomes" id="UP000242313">
    <property type="component" value="Unassembled WGS sequence"/>
</dbReference>
<dbReference type="EMBL" id="NTMR01000019">
    <property type="protein sequence ID" value="PBK03523.1"/>
    <property type="molecule type" value="Genomic_DNA"/>
</dbReference>